<dbReference type="GO" id="GO:0005524">
    <property type="term" value="F:ATP binding"/>
    <property type="evidence" value="ECO:0007669"/>
    <property type="project" value="UniProtKB-KW"/>
</dbReference>
<feature type="binding site" evidence="6">
    <location>
        <begin position="209"/>
        <end position="212"/>
    </location>
    <ligand>
        <name>ATP</name>
        <dbReference type="ChEBI" id="CHEBI:30616"/>
    </ligand>
</feature>
<dbReference type="Gene3D" id="3.30.420.40">
    <property type="match status" value="2"/>
</dbReference>
<dbReference type="HAMAP" id="MF_02207">
    <property type="entry name" value="MreB"/>
    <property type="match status" value="1"/>
</dbReference>
<evidence type="ECO:0000256" key="4">
    <source>
        <dbReference type="ARBA" id="ARBA00022960"/>
    </source>
</evidence>
<dbReference type="PANTHER" id="PTHR42749">
    <property type="entry name" value="CELL SHAPE-DETERMINING PROTEIN MREB"/>
    <property type="match status" value="1"/>
</dbReference>
<keyword evidence="2 6" id="KW-0547">Nucleotide-binding</keyword>
<evidence type="ECO:0000256" key="3">
    <source>
        <dbReference type="ARBA" id="ARBA00022840"/>
    </source>
</evidence>
<dbReference type="PRINTS" id="PR01652">
    <property type="entry name" value="SHAPEPROTEIN"/>
</dbReference>
<dbReference type="CDD" id="cd10225">
    <property type="entry name" value="ASKHA_NBD_MreB-like"/>
    <property type="match status" value="1"/>
</dbReference>
<dbReference type="PANTHER" id="PTHR42749:SF1">
    <property type="entry name" value="CELL SHAPE-DETERMINING PROTEIN MREB"/>
    <property type="match status" value="1"/>
</dbReference>
<evidence type="ECO:0000256" key="1">
    <source>
        <dbReference type="ARBA" id="ARBA00022490"/>
    </source>
</evidence>
<evidence type="ECO:0000256" key="5">
    <source>
        <dbReference type="ARBA" id="ARBA00023458"/>
    </source>
</evidence>
<comment type="function">
    <text evidence="6">Forms membrane-associated dynamic filaments that are essential for cell shape determination. Acts by regulating cell wall synthesis and cell elongation, and thus cell shape. A feedback loop between cell geometry and MreB localization may maintain elongated cell shape by targeting cell wall growth to regions of negative cell wall curvature.</text>
</comment>
<dbReference type="NCBIfam" id="NF010539">
    <property type="entry name" value="PRK13927.1"/>
    <property type="match status" value="1"/>
</dbReference>
<keyword evidence="4 6" id="KW-0133">Cell shape</keyword>
<keyword evidence="3 6" id="KW-0067">ATP-binding</keyword>
<gene>
    <name evidence="6" type="primary">mreB</name>
    <name evidence="7" type="ORF">ENK44_12330</name>
</gene>
<dbReference type="NCBIfam" id="TIGR00904">
    <property type="entry name" value="mreB"/>
    <property type="match status" value="1"/>
</dbReference>
<evidence type="ECO:0000256" key="2">
    <source>
        <dbReference type="ARBA" id="ARBA00022741"/>
    </source>
</evidence>
<keyword evidence="1 6" id="KW-0963">Cytoplasm</keyword>
<feature type="binding site" evidence="6">
    <location>
        <begin position="289"/>
        <end position="292"/>
    </location>
    <ligand>
        <name>ATP</name>
        <dbReference type="ChEBI" id="CHEBI:30616"/>
    </ligand>
</feature>
<name>A0A7V4U371_CALAY</name>
<comment type="subcellular location">
    <subcellularLocation>
        <location evidence="6">Cytoplasm</location>
    </subcellularLocation>
    <text evidence="6">Membrane-associated.</text>
</comment>
<comment type="caution">
    <text evidence="7">The sequence shown here is derived from an EMBL/GenBank/DDBJ whole genome shotgun (WGS) entry which is preliminary data.</text>
</comment>
<reference evidence="7" key="1">
    <citation type="journal article" date="2020" name="mSystems">
        <title>Genome- and Community-Level Interaction Insights into Carbon Utilization and Element Cycling Functions of Hydrothermarchaeota in Hydrothermal Sediment.</title>
        <authorList>
            <person name="Zhou Z."/>
            <person name="Liu Y."/>
            <person name="Xu W."/>
            <person name="Pan J."/>
            <person name="Luo Z.H."/>
            <person name="Li M."/>
        </authorList>
    </citation>
    <scope>NUCLEOTIDE SEQUENCE [LARGE SCALE GENOMIC DNA]</scope>
    <source>
        <strain evidence="7">HyVt-577</strain>
    </source>
</reference>
<dbReference type="GO" id="GO:0000902">
    <property type="term" value="P:cell morphogenesis"/>
    <property type="evidence" value="ECO:0007669"/>
    <property type="project" value="InterPro"/>
</dbReference>
<dbReference type="GO" id="GO:0008360">
    <property type="term" value="P:regulation of cell shape"/>
    <property type="evidence" value="ECO:0007669"/>
    <property type="project" value="UniProtKB-UniRule"/>
</dbReference>
<dbReference type="SUPFAM" id="SSF53067">
    <property type="entry name" value="Actin-like ATPase domain"/>
    <property type="match status" value="2"/>
</dbReference>
<dbReference type="EMBL" id="DRQG01000114">
    <property type="protein sequence ID" value="HGY56487.1"/>
    <property type="molecule type" value="Genomic_DNA"/>
</dbReference>
<organism evidence="7">
    <name type="scientific">Caldithrix abyssi</name>
    <dbReference type="NCBI Taxonomy" id="187145"/>
    <lineage>
        <taxon>Bacteria</taxon>
        <taxon>Pseudomonadati</taxon>
        <taxon>Calditrichota</taxon>
        <taxon>Calditrichia</taxon>
        <taxon>Calditrichales</taxon>
        <taxon>Calditrichaceae</taxon>
        <taxon>Caldithrix</taxon>
    </lineage>
</organism>
<dbReference type="Pfam" id="PF06723">
    <property type="entry name" value="MreB_Mbl"/>
    <property type="match status" value="1"/>
</dbReference>
<comment type="similarity">
    <text evidence="5 6">Belongs to the FtsA/MreB family.</text>
</comment>
<feature type="binding site" evidence="6">
    <location>
        <begin position="161"/>
        <end position="163"/>
    </location>
    <ligand>
        <name>ATP</name>
        <dbReference type="ChEBI" id="CHEBI:30616"/>
    </ligand>
</feature>
<dbReference type="AlphaFoldDB" id="A0A7V4U371"/>
<dbReference type="InterPro" id="IPR004753">
    <property type="entry name" value="MreB"/>
</dbReference>
<dbReference type="InterPro" id="IPR043129">
    <property type="entry name" value="ATPase_NBD"/>
</dbReference>
<sequence>MFSGIFKNLGMDLGTANTIIYAYDKGYIVNEPSVIAFKNGSNRGYKILCIGLEAKRMLGKTGREIKVIRPLADGVIADFVAGEALVKSFIRRANIPSFLLNRMVIGVPTGITSVERKAIIDSALAAGARKVYLVYEPMAAAIGVGMDVLGAHANMIVDIGGGTTDIAVINYGGIVVDNTLRLASDEMNEAIMRYMKNRYYLDIGELTAEKIKIEHGIAHEGCRRRRFKVSGIDQRTGLPREISVPNNFFLAAFSGIINAITNAIINTLDQLPPELAGDIVDRGLVLTGGGALLQGLDVYLRDRLNLPVTVAPNALFSVAEGTKKILESFDFYKQVLFK</sequence>
<evidence type="ECO:0000256" key="6">
    <source>
        <dbReference type="HAMAP-Rule" id="MF_02207"/>
    </source>
</evidence>
<accession>A0A7V4U371</accession>
<dbReference type="GO" id="GO:0005737">
    <property type="term" value="C:cytoplasm"/>
    <property type="evidence" value="ECO:0007669"/>
    <property type="project" value="UniProtKB-SubCell"/>
</dbReference>
<comment type="subunit">
    <text evidence="6">Forms polymers.</text>
</comment>
<feature type="binding site" evidence="6">
    <location>
        <begin position="15"/>
        <end position="17"/>
    </location>
    <ligand>
        <name>ATP</name>
        <dbReference type="ChEBI" id="CHEBI:30616"/>
    </ligand>
</feature>
<dbReference type="InterPro" id="IPR056546">
    <property type="entry name" value="MreB_MamK-like"/>
</dbReference>
<dbReference type="Proteomes" id="UP000885779">
    <property type="component" value="Unassembled WGS sequence"/>
</dbReference>
<protein>
    <recommendedName>
        <fullName evidence="6">Cell shape-determining protein MreB</fullName>
    </recommendedName>
</protein>
<proteinExistence type="inferred from homology"/>
<evidence type="ECO:0000313" key="7">
    <source>
        <dbReference type="EMBL" id="HGY56487.1"/>
    </source>
</evidence>